<dbReference type="PANTHER" id="PTHR40037">
    <property type="entry name" value="PHOSPHOESTERASE YJCG-RELATED"/>
    <property type="match status" value="1"/>
</dbReference>
<dbReference type="GO" id="GO:0016874">
    <property type="term" value="F:ligase activity"/>
    <property type="evidence" value="ECO:0007669"/>
    <property type="project" value="UniProtKB-KW"/>
</dbReference>
<dbReference type="AlphaFoldDB" id="Q2JF96"/>
<dbReference type="Pfam" id="PF13563">
    <property type="entry name" value="2_5_RNA_ligase2"/>
    <property type="match status" value="1"/>
</dbReference>
<dbReference type="Proteomes" id="UP000001937">
    <property type="component" value="Chromosome"/>
</dbReference>
<dbReference type="InterPro" id="IPR050580">
    <property type="entry name" value="2H_phosphoesterase_YjcG-like"/>
</dbReference>
<dbReference type="PhylomeDB" id="Q2JF96"/>
<proteinExistence type="predicted"/>
<dbReference type="eggNOG" id="COG1514">
    <property type="taxonomic scope" value="Bacteria"/>
</dbReference>
<dbReference type="KEGG" id="fra:Francci3_0662"/>
<keyword evidence="3" id="KW-1185">Reference proteome</keyword>
<dbReference type="OrthoDB" id="358773at2"/>
<keyword evidence="2" id="KW-0436">Ligase</keyword>
<evidence type="ECO:0000313" key="2">
    <source>
        <dbReference type="EMBL" id="ABD10046.1"/>
    </source>
</evidence>
<evidence type="ECO:0000313" key="3">
    <source>
        <dbReference type="Proteomes" id="UP000001937"/>
    </source>
</evidence>
<reference evidence="2 3" key="1">
    <citation type="journal article" date="2007" name="Genome Res.">
        <title>Genome characteristics of facultatively symbiotic Frankia sp. strains reflect host range and host plant biogeography.</title>
        <authorList>
            <person name="Normand P."/>
            <person name="Lapierre P."/>
            <person name="Tisa L.S."/>
            <person name="Gogarten J.P."/>
            <person name="Alloisio N."/>
            <person name="Bagnarol E."/>
            <person name="Bassi C.A."/>
            <person name="Berry A.M."/>
            <person name="Bickhart D.M."/>
            <person name="Choisne N."/>
            <person name="Couloux A."/>
            <person name="Cournoyer B."/>
            <person name="Cruveiller S."/>
            <person name="Daubin V."/>
            <person name="Demange N."/>
            <person name="Francino M.P."/>
            <person name="Goltsman E."/>
            <person name="Huang Y."/>
            <person name="Kopp O.R."/>
            <person name="Labarre L."/>
            <person name="Lapidus A."/>
            <person name="Lavire C."/>
            <person name="Marechal J."/>
            <person name="Martinez M."/>
            <person name="Mastronunzio J.E."/>
            <person name="Mullin B.C."/>
            <person name="Niemann J."/>
            <person name="Pujic P."/>
            <person name="Rawnsley T."/>
            <person name="Rouy Z."/>
            <person name="Schenowitz C."/>
            <person name="Sellstedt A."/>
            <person name="Tavares F."/>
            <person name="Tomkins J.P."/>
            <person name="Vallenet D."/>
            <person name="Valverde C."/>
            <person name="Wall L.G."/>
            <person name="Wang Y."/>
            <person name="Medigue C."/>
            <person name="Benson D.R."/>
        </authorList>
    </citation>
    <scope>NUCLEOTIDE SEQUENCE [LARGE SCALE GENOMIC DNA]</scope>
    <source>
        <strain evidence="3">DSM 45818 / CECT 9043 / CcI3</strain>
    </source>
</reference>
<dbReference type="SUPFAM" id="SSF55144">
    <property type="entry name" value="LigT-like"/>
    <property type="match status" value="1"/>
</dbReference>
<accession>Q2JF96</accession>
<organism evidence="2 3">
    <name type="scientific">Frankia casuarinae (strain DSM 45818 / CECT 9043 / HFP020203 / CcI3)</name>
    <dbReference type="NCBI Taxonomy" id="106370"/>
    <lineage>
        <taxon>Bacteria</taxon>
        <taxon>Bacillati</taxon>
        <taxon>Actinomycetota</taxon>
        <taxon>Actinomycetes</taxon>
        <taxon>Frankiales</taxon>
        <taxon>Frankiaceae</taxon>
        <taxon>Frankia</taxon>
    </lineage>
</organism>
<dbReference type="RefSeq" id="WP_011435115.1">
    <property type="nucleotide sequence ID" value="NC_007777.1"/>
</dbReference>
<name>Q2JF96_FRACC</name>
<dbReference type="InterPro" id="IPR009097">
    <property type="entry name" value="Cyclic_Pdiesterase"/>
</dbReference>
<evidence type="ECO:0000256" key="1">
    <source>
        <dbReference type="SAM" id="MobiDB-lite"/>
    </source>
</evidence>
<sequence length="220" mass="23954">MTEGVNGHTVQVVPAVDPGESVDPLGSAARVDIGVAIGIPEPYRTELQDWRERLGDPNAALIVPHVTLLGPTSVGFVELPMIERHLAQTARTNSPFTIRLRGSGTFRPLSPVVFVALAMGILRCEKLAAVVRSGPLDRPLSFAYHPHVTVAHDLAEDALDRAFDALAEYQAQFEVNGFGLYERGADLRWRQLRFFPFGRPERGPEPVGGGGRRATLGSRE</sequence>
<dbReference type="EMBL" id="CP000249">
    <property type="protein sequence ID" value="ABD10046.1"/>
    <property type="molecule type" value="Genomic_DNA"/>
</dbReference>
<dbReference type="STRING" id="106370.Francci3_0662"/>
<gene>
    <name evidence="2" type="ordered locus">Francci3_0662</name>
</gene>
<dbReference type="Gene3D" id="3.90.1140.10">
    <property type="entry name" value="Cyclic phosphodiesterase"/>
    <property type="match status" value="1"/>
</dbReference>
<protein>
    <submittedName>
        <fullName evidence="2">2',5' RNA ligase</fullName>
    </submittedName>
</protein>
<feature type="region of interest" description="Disordered" evidence="1">
    <location>
        <begin position="200"/>
        <end position="220"/>
    </location>
</feature>
<dbReference type="HOGENOM" id="CLU_104553_0_0_11"/>
<dbReference type="PANTHER" id="PTHR40037:SF1">
    <property type="entry name" value="PHOSPHOESTERASE SAOUHSC_00951-RELATED"/>
    <property type="match status" value="1"/>
</dbReference>